<evidence type="ECO:0000256" key="1">
    <source>
        <dbReference type="SAM" id="Phobius"/>
    </source>
</evidence>
<evidence type="ECO:0008006" key="4">
    <source>
        <dbReference type="Google" id="ProtNLM"/>
    </source>
</evidence>
<reference evidence="2 3" key="2">
    <citation type="submission" date="2016-08" db="EMBL/GenBank/DDBJ databases">
        <title>Pervasive Adenine N6-methylation of Active Genes in Fungi.</title>
        <authorList>
            <consortium name="DOE Joint Genome Institute"/>
            <person name="Mondo S.J."/>
            <person name="Dannebaum R.O."/>
            <person name="Kuo R.C."/>
            <person name="Labutti K."/>
            <person name="Haridas S."/>
            <person name="Kuo A."/>
            <person name="Salamov A."/>
            <person name="Ahrendt S.R."/>
            <person name="Lipzen A."/>
            <person name="Sullivan W."/>
            <person name="Andreopoulos W.B."/>
            <person name="Clum A."/>
            <person name="Lindquist E."/>
            <person name="Daum C."/>
            <person name="Ramamoorthy G.K."/>
            <person name="Gryganskyi A."/>
            <person name="Culley D."/>
            <person name="Magnuson J.K."/>
            <person name="James T.Y."/>
            <person name="O'Malley M.A."/>
            <person name="Stajich J.E."/>
            <person name="Spatafora J.W."/>
            <person name="Visel A."/>
            <person name="Grigoriev I.V."/>
        </authorList>
    </citation>
    <scope>NUCLEOTIDE SEQUENCE [LARGE SCALE GENOMIC DNA]</scope>
    <source>
        <strain evidence="2 3">S4</strain>
    </source>
</reference>
<evidence type="ECO:0000313" key="3">
    <source>
        <dbReference type="Proteomes" id="UP000193944"/>
    </source>
</evidence>
<feature type="transmembrane region" description="Helical" evidence="1">
    <location>
        <begin position="52"/>
        <end position="69"/>
    </location>
</feature>
<sequence>MDCDCPDVTSKFNLGYIITNILYYNKDSLFYSYVIQIILVAYGYTRFGKGKYWKTLIIASCTGLLGAILEKVCVVWKDHPDNANDTKIYILLLLNEPCWIITEFAIPYLNMIKLKAFLSKEKRNILKAFTGISFVLFSIFRFRIGYLRYSLHTVFNDEIFHAHGYAFSTMAITEFVCSVFIIKKITRDYNRAKEINGDGNIYGYSRKSSLTILLLIDIIGFILAILSMFSNSTLEKVLKPFHCLKSNSLLILAFDSLIFKLNAKINGSSTNITSNGNNSYSNGNLNYKSEILNKNRFKKDLEKADFSRDHKLSAIPNHAYLPYTNSSNSLTSIHMTTFSNNDNFSHSNSEDSLSNLNKPYFAR</sequence>
<dbReference type="AlphaFoldDB" id="A0A1Y1WNW3"/>
<dbReference type="OrthoDB" id="2143908at2759"/>
<gene>
    <name evidence="2" type="ORF">BCR32DRAFT_297125</name>
</gene>
<feature type="transmembrane region" description="Helical" evidence="1">
    <location>
        <begin position="28"/>
        <end position="45"/>
    </location>
</feature>
<keyword evidence="1" id="KW-0812">Transmembrane</keyword>
<feature type="transmembrane region" description="Helical" evidence="1">
    <location>
        <begin position="124"/>
        <end position="144"/>
    </location>
</feature>
<organism evidence="2 3">
    <name type="scientific">Anaeromyces robustus</name>
    <dbReference type="NCBI Taxonomy" id="1754192"/>
    <lineage>
        <taxon>Eukaryota</taxon>
        <taxon>Fungi</taxon>
        <taxon>Fungi incertae sedis</taxon>
        <taxon>Chytridiomycota</taxon>
        <taxon>Chytridiomycota incertae sedis</taxon>
        <taxon>Neocallimastigomycetes</taxon>
        <taxon>Neocallimastigales</taxon>
        <taxon>Neocallimastigaceae</taxon>
        <taxon>Anaeromyces</taxon>
    </lineage>
</organism>
<keyword evidence="3" id="KW-1185">Reference proteome</keyword>
<keyword evidence="1" id="KW-0472">Membrane</keyword>
<feature type="transmembrane region" description="Helical" evidence="1">
    <location>
        <begin position="164"/>
        <end position="182"/>
    </location>
</feature>
<proteinExistence type="predicted"/>
<feature type="transmembrane region" description="Helical" evidence="1">
    <location>
        <begin position="89"/>
        <end position="112"/>
    </location>
</feature>
<name>A0A1Y1WNW3_9FUNG</name>
<reference evidence="2 3" key="1">
    <citation type="submission" date="2016-08" db="EMBL/GenBank/DDBJ databases">
        <title>A Parts List for Fungal Cellulosomes Revealed by Comparative Genomics.</title>
        <authorList>
            <consortium name="DOE Joint Genome Institute"/>
            <person name="Haitjema C.H."/>
            <person name="Gilmore S.P."/>
            <person name="Henske J.K."/>
            <person name="Solomon K.V."/>
            <person name="De Groot R."/>
            <person name="Kuo A."/>
            <person name="Mondo S.J."/>
            <person name="Salamov A.A."/>
            <person name="Labutti K."/>
            <person name="Zhao Z."/>
            <person name="Chiniquy J."/>
            <person name="Barry K."/>
            <person name="Brewer H.M."/>
            <person name="Purvine S.O."/>
            <person name="Wright A.T."/>
            <person name="Boxma B."/>
            <person name="Van Alen T."/>
            <person name="Hackstein J.H."/>
            <person name="Baker S.E."/>
            <person name="Grigoriev I.V."/>
            <person name="O'Malley M.A."/>
        </authorList>
    </citation>
    <scope>NUCLEOTIDE SEQUENCE [LARGE SCALE GENOMIC DNA]</scope>
    <source>
        <strain evidence="2 3">S4</strain>
    </source>
</reference>
<keyword evidence="1" id="KW-1133">Transmembrane helix</keyword>
<comment type="caution">
    <text evidence="2">The sequence shown here is derived from an EMBL/GenBank/DDBJ whole genome shotgun (WGS) entry which is preliminary data.</text>
</comment>
<protein>
    <recommendedName>
        <fullName evidence="4">Integral membrane protein</fullName>
    </recommendedName>
</protein>
<dbReference type="EMBL" id="MCFG01000380">
    <property type="protein sequence ID" value="ORX75075.1"/>
    <property type="molecule type" value="Genomic_DNA"/>
</dbReference>
<evidence type="ECO:0000313" key="2">
    <source>
        <dbReference type="EMBL" id="ORX75075.1"/>
    </source>
</evidence>
<feature type="transmembrane region" description="Helical" evidence="1">
    <location>
        <begin position="210"/>
        <end position="229"/>
    </location>
</feature>
<accession>A0A1Y1WNW3</accession>
<dbReference type="Proteomes" id="UP000193944">
    <property type="component" value="Unassembled WGS sequence"/>
</dbReference>